<keyword evidence="1" id="KW-0812">Transmembrane</keyword>
<reference evidence="2" key="1">
    <citation type="submission" date="2021-06" db="EMBL/GenBank/DDBJ databases">
        <title>Comparative genomics, transcriptomics and evolutionary studies reveal genomic signatures of adaptation to plant cell wall in hemibiotrophic fungi.</title>
        <authorList>
            <consortium name="DOE Joint Genome Institute"/>
            <person name="Baroncelli R."/>
            <person name="Diaz J.F."/>
            <person name="Benocci T."/>
            <person name="Peng M."/>
            <person name="Battaglia E."/>
            <person name="Haridas S."/>
            <person name="Andreopoulos W."/>
            <person name="Labutti K."/>
            <person name="Pangilinan J."/>
            <person name="Floch G.L."/>
            <person name="Makela M.R."/>
            <person name="Henrissat B."/>
            <person name="Grigoriev I.V."/>
            <person name="Crouch J.A."/>
            <person name="De Vries R.P."/>
            <person name="Sukno S.A."/>
            <person name="Thon M.R."/>
        </authorList>
    </citation>
    <scope>NUCLEOTIDE SEQUENCE</scope>
    <source>
        <strain evidence="2">CBS 102054</strain>
    </source>
</reference>
<dbReference type="AlphaFoldDB" id="A0AAJ0ELF7"/>
<name>A0AAJ0ELF7_9PEZI</name>
<dbReference type="EMBL" id="JAHMHQ010000003">
    <property type="protein sequence ID" value="KAK1641021.1"/>
    <property type="molecule type" value="Genomic_DNA"/>
</dbReference>
<dbReference type="Proteomes" id="UP001243989">
    <property type="component" value="Unassembled WGS sequence"/>
</dbReference>
<accession>A0AAJ0ELF7</accession>
<protein>
    <submittedName>
        <fullName evidence="2">Uncharacterized protein</fullName>
    </submittedName>
</protein>
<keyword evidence="1" id="KW-1133">Transmembrane helix</keyword>
<organism evidence="2 3">
    <name type="scientific">Colletotrichum phormii</name>
    <dbReference type="NCBI Taxonomy" id="359342"/>
    <lineage>
        <taxon>Eukaryota</taxon>
        <taxon>Fungi</taxon>
        <taxon>Dikarya</taxon>
        <taxon>Ascomycota</taxon>
        <taxon>Pezizomycotina</taxon>
        <taxon>Sordariomycetes</taxon>
        <taxon>Hypocreomycetidae</taxon>
        <taxon>Glomerellales</taxon>
        <taxon>Glomerellaceae</taxon>
        <taxon>Colletotrichum</taxon>
        <taxon>Colletotrichum acutatum species complex</taxon>
    </lineage>
</organism>
<gene>
    <name evidence="2" type="ORF">BDP81DRAFT_417893</name>
</gene>
<dbReference type="RefSeq" id="XP_060449628.1">
    <property type="nucleotide sequence ID" value="XM_060589660.1"/>
</dbReference>
<dbReference type="GeneID" id="85474522"/>
<keyword evidence="1" id="KW-0472">Membrane</keyword>
<evidence type="ECO:0000256" key="1">
    <source>
        <dbReference type="SAM" id="Phobius"/>
    </source>
</evidence>
<feature type="transmembrane region" description="Helical" evidence="1">
    <location>
        <begin position="48"/>
        <end position="78"/>
    </location>
</feature>
<sequence>MWSLSSERDIRYYYWGSRLMDLYDELENPRPRRPIYVWLERRGKARHVMLATLIGVIIAIILGILGLAVGIFQAWVAYEAWKHPVQV</sequence>
<keyword evidence="3" id="KW-1185">Reference proteome</keyword>
<evidence type="ECO:0000313" key="3">
    <source>
        <dbReference type="Proteomes" id="UP001243989"/>
    </source>
</evidence>
<comment type="caution">
    <text evidence="2">The sequence shown here is derived from an EMBL/GenBank/DDBJ whole genome shotgun (WGS) entry which is preliminary data.</text>
</comment>
<evidence type="ECO:0000313" key="2">
    <source>
        <dbReference type="EMBL" id="KAK1641021.1"/>
    </source>
</evidence>
<proteinExistence type="predicted"/>